<dbReference type="Pfam" id="PF03446">
    <property type="entry name" value="NAD_binding_2"/>
    <property type="match status" value="1"/>
</dbReference>
<evidence type="ECO:0000259" key="3">
    <source>
        <dbReference type="Pfam" id="PF03446"/>
    </source>
</evidence>
<organism evidence="4 5">
    <name type="scientific">Niastella caeni</name>
    <dbReference type="NCBI Taxonomy" id="2569763"/>
    <lineage>
        <taxon>Bacteria</taxon>
        <taxon>Pseudomonadati</taxon>
        <taxon>Bacteroidota</taxon>
        <taxon>Chitinophagia</taxon>
        <taxon>Chitinophagales</taxon>
        <taxon>Chitinophagaceae</taxon>
        <taxon>Niastella</taxon>
    </lineage>
</organism>
<dbReference type="GO" id="GO:0016491">
    <property type="term" value="F:oxidoreductase activity"/>
    <property type="evidence" value="ECO:0007669"/>
    <property type="project" value="UniProtKB-KW"/>
</dbReference>
<proteinExistence type="predicted"/>
<dbReference type="InterPro" id="IPR051265">
    <property type="entry name" value="HIBADH-related_NP60_sf"/>
</dbReference>
<dbReference type="PIRSF" id="PIRSF000103">
    <property type="entry name" value="HIBADH"/>
    <property type="match status" value="1"/>
</dbReference>
<dbReference type="RefSeq" id="WP_136578607.1">
    <property type="nucleotide sequence ID" value="NZ_STFF01000005.1"/>
</dbReference>
<protein>
    <submittedName>
        <fullName evidence="4">NAD(P)-dependent oxidoreductase</fullName>
    </submittedName>
</protein>
<feature type="domain" description="6-phosphogluconate dehydrogenase NADP-binding" evidence="3">
    <location>
        <begin position="3"/>
        <end position="157"/>
    </location>
</feature>
<dbReference type="InterPro" id="IPR008927">
    <property type="entry name" value="6-PGluconate_DH-like_C_sf"/>
</dbReference>
<dbReference type="PANTHER" id="PTHR43580:SF2">
    <property type="entry name" value="CYTOKINE-LIKE NUCLEAR FACTOR N-PAC"/>
    <property type="match status" value="1"/>
</dbReference>
<evidence type="ECO:0000313" key="5">
    <source>
        <dbReference type="Proteomes" id="UP000306918"/>
    </source>
</evidence>
<dbReference type="Gene3D" id="1.10.1040.10">
    <property type="entry name" value="N-(1-d-carboxylethyl)-l-norvaline Dehydrogenase, domain 2"/>
    <property type="match status" value="1"/>
</dbReference>
<evidence type="ECO:0000313" key="4">
    <source>
        <dbReference type="EMBL" id="THU36931.1"/>
    </source>
</evidence>
<dbReference type="InterPro" id="IPR013328">
    <property type="entry name" value="6PGD_dom2"/>
</dbReference>
<keyword evidence="5" id="KW-1185">Reference proteome</keyword>
<comment type="caution">
    <text evidence="4">The sequence shown here is derived from an EMBL/GenBank/DDBJ whole genome shotgun (WGS) entry which is preliminary data.</text>
</comment>
<keyword evidence="1" id="KW-0560">Oxidoreductase</keyword>
<accession>A0A4S8HQ23</accession>
<dbReference type="EMBL" id="STFF01000005">
    <property type="protein sequence ID" value="THU36931.1"/>
    <property type="molecule type" value="Genomic_DNA"/>
</dbReference>
<dbReference type="InterPro" id="IPR036291">
    <property type="entry name" value="NAD(P)-bd_dom_sf"/>
</dbReference>
<dbReference type="Proteomes" id="UP000306918">
    <property type="component" value="Unassembled WGS sequence"/>
</dbReference>
<sequence length="279" mass="30211">MKAFLGMGLLGSNFVRAMIKRGEAVQVWNRTPSKARELETVGAKAFAQVQDAVRGATEIHLTLKDDASVDEVLKAAEPGLTPGAIIIDHTTTSKEGAINRTQAWKEKGFTYQHAPVFMGPTNALDGTGFMLLSGDETIINALTPSLSKMTGKLLYFGNEVGKAAALKLAGNAFLVCLTAGLKDTLTLSKALNVTVEDLLTLFNSWNPGAHVQARLQRMTAADHTQPSWELNMARKDTQLFLDATQQTSNQLVLMPAIAALMDEWINKGFGNHDWTVIGK</sequence>
<dbReference type="GO" id="GO:0050661">
    <property type="term" value="F:NADP binding"/>
    <property type="evidence" value="ECO:0007669"/>
    <property type="project" value="InterPro"/>
</dbReference>
<reference evidence="4 5" key="1">
    <citation type="submission" date="2019-04" db="EMBL/GenBank/DDBJ databases">
        <title>Niastella caeni sp. nov., isolated from activated sludge.</title>
        <authorList>
            <person name="Sheng M."/>
        </authorList>
    </citation>
    <scope>NUCLEOTIDE SEQUENCE [LARGE SCALE GENOMIC DNA]</scope>
    <source>
        <strain evidence="4 5">HX-2-15</strain>
    </source>
</reference>
<dbReference type="Gene3D" id="3.40.50.720">
    <property type="entry name" value="NAD(P)-binding Rossmann-like Domain"/>
    <property type="match status" value="1"/>
</dbReference>
<evidence type="ECO:0000256" key="1">
    <source>
        <dbReference type="ARBA" id="ARBA00023002"/>
    </source>
</evidence>
<dbReference type="InterPro" id="IPR015815">
    <property type="entry name" value="HIBADH-related"/>
</dbReference>
<evidence type="ECO:0000256" key="2">
    <source>
        <dbReference type="PIRSR" id="PIRSR000103-1"/>
    </source>
</evidence>
<name>A0A4S8HQ23_9BACT</name>
<dbReference type="InterPro" id="IPR006115">
    <property type="entry name" value="6PGDH_NADP-bd"/>
</dbReference>
<dbReference type="PANTHER" id="PTHR43580">
    <property type="entry name" value="OXIDOREDUCTASE GLYR1-RELATED"/>
    <property type="match status" value="1"/>
</dbReference>
<gene>
    <name evidence="4" type="ORF">FAM09_18380</name>
</gene>
<dbReference type="SUPFAM" id="SSF51735">
    <property type="entry name" value="NAD(P)-binding Rossmann-fold domains"/>
    <property type="match status" value="1"/>
</dbReference>
<dbReference type="OrthoDB" id="9777604at2"/>
<feature type="active site" evidence="2">
    <location>
        <position position="167"/>
    </location>
</feature>
<dbReference type="AlphaFoldDB" id="A0A4S8HQ23"/>
<dbReference type="SUPFAM" id="SSF48179">
    <property type="entry name" value="6-phosphogluconate dehydrogenase C-terminal domain-like"/>
    <property type="match status" value="1"/>
</dbReference>